<evidence type="ECO:0000256" key="4">
    <source>
        <dbReference type="ARBA" id="ARBA00022898"/>
    </source>
</evidence>
<dbReference type="SUPFAM" id="SSF53383">
    <property type="entry name" value="PLP-dependent transferases"/>
    <property type="match status" value="1"/>
</dbReference>
<organism evidence="5 6">
    <name type="scientific">SAR92 clade bacterium</name>
    <dbReference type="NCBI Taxonomy" id="2315479"/>
    <lineage>
        <taxon>Bacteria</taxon>
        <taxon>Pseudomonadati</taxon>
        <taxon>Pseudomonadota</taxon>
        <taxon>Gammaproteobacteria</taxon>
        <taxon>Cellvibrionales</taxon>
        <taxon>Porticoccaceae</taxon>
        <taxon>SAR92 clade</taxon>
    </lineage>
</organism>
<keyword evidence="4" id="KW-0663">Pyridoxal phosphate</keyword>
<comment type="caution">
    <text evidence="5">The sequence shown here is derived from an EMBL/GenBank/DDBJ whole genome shotgun (WGS) entry which is preliminary data.</text>
</comment>
<accession>A0A520LJY2</accession>
<dbReference type="GO" id="GO:0030170">
    <property type="term" value="F:pyridoxal phosphate binding"/>
    <property type="evidence" value="ECO:0007669"/>
    <property type="project" value="InterPro"/>
</dbReference>
<dbReference type="Gene3D" id="3.40.640.10">
    <property type="entry name" value="Type I PLP-dependent aspartate aminotransferase-like (Major domain)"/>
    <property type="match status" value="1"/>
</dbReference>
<dbReference type="InterPro" id="IPR005814">
    <property type="entry name" value="Aminotrans_3"/>
</dbReference>
<evidence type="ECO:0000256" key="1">
    <source>
        <dbReference type="ARBA" id="ARBA00001933"/>
    </source>
</evidence>
<protein>
    <submittedName>
        <fullName evidence="5">Aminotransferase class III-fold pyridoxal phosphate-dependent enzyme</fullName>
    </submittedName>
</protein>
<dbReference type="InterPro" id="IPR015421">
    <property type="entry name" value="PyrdxlP-dep_Trfase_major"/>
</dbReference>
<feature type="non-terminal residue" evidence="5">
    <location>
        <position position="185"/>
    </location>
</feature>
<dbReference type="InterPro" id="IPR015424">
    <property type="entry name" value="PyrdxlP-dep_Trfase"/>
</dbReference>
<dbReference type="InterPro" id="IPR015422">
    <property type="entry name" value="PyrdxlP-dep_Trfase_small"/>
</dbReference>
<evidence type="ECO:0000313" key="6">
    <source>
        <dbReference type="Proteomes" id="UP000318148"/>
    </source>
</evidence>
<dbReference type="Gene3D" id="3.90.1150.10">
    <property type="entry name" value="Aspartate Aminotransferase, domain 1"/>
    <property type="match status" value="1"/>
</dbReference>
<reference evidence="5 6" key="1">
    <citation type="submission" date="2019-02" db="EMBL/GenBank/DDBJ databases">
        <title>Prokaryotic population dynamics and viral predation in marine succession experiment using metagenomics: the confinement effect.</title>
        <authorList>
            <person name="Haro-Moreno J.M."/>
            <person name="Rodriguez-Valera F."/>
            <person name="Lopez-Perez M."/>
        </authorList>
    </citation>
    <scope>NUCLEOTIDE SEQUENCE [LARGE SCALE GENOMIC DNA]</scope>
    <source>
        <strain evidence="5">MED-G169</strain>
    </source>
</reference>
<dbReference type="Pfam" id="PF00202">
    <property type="entry name" value="Aminotran_3"/>
    <property type="match status" value="1"/>
</dbReference>
<dbReference type="Proteomes" id="UP000318148">
    <property type="component" value="Unassembled WGS sequence"/>
</dbReference>
<proteinExistence type="predicted"/>
<gene>
    <name evidence="5" type="ORF">EVB02_03915</name>
</gene>
<dbReference type="EMBL" id="SHBO01000056">
    <property type="protein sequence ID" value="RZO04776.1"/>
    <property type="molecule type" value="Genomic_DNA"/>
</dbReference>
<dbReference type="InterPro" id="IPR050103">
    <property type="entry name" value="Class-III_PLP-dep_AT"/>
</dbReference>
<name>A0A520LJY2_9GAMM</name>
<comment type="cofactor">
    <cofactor evidence="1">
        <name>pyridoxal 5'-phosphate</name>
        <dbReference type="ChEBI" id="CHEBI:597326"/>
    </cofactor>
</comment>
<dbReference type="GO" id="GO:0042802">
    <property type="term" value="F:identical protein binding"/>
    <property type="evidence" value="ECO:0007669"/>
    <property type="project" value="TreeGrafter"/>
</dbReference>
<keyword evidence="2 5" id="KW-0032">Aminotransferase</keyword>
<sequence>MKNLMNTYGAPELLISHGSGAWLYDQTGDKYLDALSGIAVCGLGHSHPAISEAIALQSEQLVHCSNFFATSNQQILSKKICDISGMSNAFFCNSGAEANETAIKIARMYGRNKGIEIPTILVTSNAFHGRTLAAISASGAKKVQVGFEPLLTGFERVNFNDIHAVKNIAKENKNICAVFIEPIQG</sequence>
<dbReference type="GO" id="GO:0008483">
    <property type="term" value="F:transaminase activity"/>
    <property type="evidence" value="ECO:0007669"/>
    <property type="project" value="UniProtKB-KW"/>
</dbReference>
<dbReference type="PANTHER" id="PTHR11986:SF79">
    <property type="entry name" value="ACETYLORNITHINE AMINOTRANSFERASE, MITOCHONDRIAL"/>
    <property type="match status" value="1"/>
</dbReference>
<evidence type="ECO:0000256" key="3">
    <source>
        <dbReference type="ARBA" id="ARBA00022679"/>
    </source>
</evidence>
<dbReference type="PANTHER" id="PTHR11986">
    <property type="entry name" value="AMINOTRANSFERASE CLASS III"/>
    <property type="match status" value="1"/>
</dbReference>
<dbReference type="AlphaFoldDB" id="A0A520LJY2"/>
<evidence type="ECO:0000256" key="2">
    <source>
        <dbReference type="ARBA" id="ARBA00022576"/>
    </source>
</evidence>
<evidence type="ECO:0000313" key="5">
    <source>
        <dbReference type="EMBL" id="RZO04776.1"/>
    </source>
</evidence>
<keyword evidence="3 5" id="KW-0808">Transferase</keyword>